<evidence type="ECO:0000313" key="1">
    <source>
        <dbReference type="Proteomes" id="UP000887565"/>
    </source>
</evidence>
<organism evidence="1 2">
    <name type="scientific">Romanomermis culicivorax</name>
    <name type="common">Nematode worm</name>
    <dbReference type="NCBI Taxonomy" id="13658"/>
    <lineage>
        <taxon>Eukaryota</taxon>
        <taxon>Metazoa</taxon>
        <taxon>Ecdysozoa</taxon>
        <taxon>Nematoda</taxon>
        <taxon>Enoplea</taxon>
        <taxon>Dorylaimia</taxon>
        <taxon>Mermithida</taxon>
        <taxon>Mermithoidea</taxon>
        <taxon>Mermithidae</taxon>
        <taxon>Romanomermis</taxon>
    </lineage>
</organism>
<dbReference type="AlphaFoldDB" id="A0A915J240"/>
<dbReference type="WBParaSite" id="nRc.2.0.1.t20465-RA">
    <property type="protein sequence ID" value="nRc.2.0.1.t20465-RA"/>
    <property type="gene ID" value="nRc.2.0.1.g20465"/>
</dbReference>
<name>A0A915J240_ROMCU</name>
<keyword evidence="1" id="KW-1185">Reference proteome</keyword>
<sequence length="71" mass="8382">MQKQLAQFFDSRLKMALPARQFPSYHQQSCIKALLQRDQQIRTRDVETSVSFILDIAPLVKFMILSENVRR</sequence>
<reference evidence="2" key="1">
    <citation type="submission" date="2022-11" db="UniProtKB">
        <authorList>
            <consortium name="WormBaseParasite"/>
        </authorList>
    </citation>
    <scope>IDENTIFICATION</scope>
</reference>
<dbReference type="Proteomes" id="UP000887565">
    <property type="component" value="Unplaced"/>
</dbReference>
<evidence type="ECO:0000313" key="2">
    <source>
        <dbReference type="WBParaSite" id="nRc.2.0.1.t20465-RA"/>
    </source>
</evidence>
<accession>A0A915J240</accession>
<protein>
    <submittedName>
        <fullName evidence="2">Uncharacterized protein</fullName>
    </submittedName>
</protein>
<proteinExistence type="predicted"/>